<evidence type="ECO:0000256" key="1">
    <source>
        <dbReference type="ARBA" id="ARBA00006336"/>
    </source>
</evidence>
<keyword evidence="2" id="KW-0378">Hydrolase</keyword>
<name>A0ABP0JQ70_9DINO</name>
<evidence type="ECO:0000259" key="3">
    <source>
        <dbReference type="Pfam" id="PF00857"/>
    </source>
</evidence>
<evidence type="ECO:0000313" key="5">
    <source>
        <dbReference type="Proteomes" id="UP001642464"/>
    </source>
</evidence>
<gene>
    <name evidence="4" type="ORF">SCF082_LOCUS13088</name>
</gene>
<evidence type="ECO:0000313" key="4">
    <source>
        <dbReference type="EMBL" id="CAK9016222.1"/>
    </source>
</evidence>
<comment type="caution">
    <text evidence="4">The sequence shown here is derived from an EMBL/GenBank/DDBJ whole genome shotgun (WGS) entry which is preliminary data.</text>
</comment>
<proteinExistence type="inferred from homology"/>
<dbReference type="PANTHER" id="PTHR43540">
    <property type="entry name" value="PEROXYUREIDOACRYLATE/UREIDOACRYLATE AMIDOHYDROLASE-RELATED"/>
    <property type="match status" value="1"/>
</dbReference>
<dbReference type="InterPro" id="IPR036380">
    <property type="entry name" value="Isochorismatase-like_sf"/>
</dbReference>
<dbReference type="Gene3D" id="3.40.50.850">
    <property type="entry name" value="Isochorismatase-like"/>
    <property type="match status" value="1"/>
</dbReference>
<evidence type="ECO:0000256" key="2">
    <source>
        <dbReference type="ARBA" id="ARBA00022801"/>
    </source>
</evidence>
<dbReference type="SUPFAM" id="SSF52499">
    <property type="entry name" value="Isochorismatase-like hydrolases"/>
    <property type="match status" value="1"/>
</dbReference>
<protein>
    <submittedName>
        <fullName evidence="4">Ureidoacrylate amidohydrolase RutB</fullName>
    </submittedName>
</protein>
<comment type="similarity">
    <text evidence="1">Belongs to the isochorismatase family.</text>
</comment>
<dbReference type="PANTHER" id="PTHR43540:SF9">
    <property type="entry name" value="FAMILY HYDROLASE, PUTATIVE (AFU_ORTHOLOGUE AFUA_2G08700)-RELATED"/>
    <property type="match status" value="1"/>
</dbReference>
<dbReference type="EMBL" id="CAXAMM010008058">
    <property type="protein sequence ID" value="CAK9016222.1"/>
    <property type="molecule type" value="Genomic_DNA"/>
</dbReference>
<sequence>MAPPQKRPAAESAALAREKTRIKKEAAQHFAVKAAEEGPTAKLNTLPKPLSLPLKSTALLCIDFQKDFLDVGGFGHALGNDVTKLADECLPGAGKLLDAARKLPLAAIIHTKEAHREDLADCCEMKLCGPRCPPEDKRIGQVMVEGMGRLLVDGSPGNDFVDAAKPLDGEIVVPKPGKGAFFMTGLNEILRDKGVSHLIVCGVTTEVCVQTTMREANDRGYECVLVEDATASYIPKFKASVIEMVRSQGGIVGYTVEQAEEVARALNAAA</sequence>
<dbReference type="InterPro" id="IPR050272">
    <property type="entry name" value="Isochorismatase-like_hydrls"/>
</dbReference>
<feature type="domain" description="Isochorismatase-like" evidence="3">
    <location>
        <begin position="57"/>
        <end position="252"/>
    </location>
</feature>
<reference evidence="4 5" key="1">
    <citation type="submission" date="2024-02" db="EMBL/GenBank/DDBJ databases">
        <authorList>
            <person name="Chen Y."/>
            <person name="Shah S."/>
            <person name="Dougan E. K."/>
            <person name="Thang M."/>
            <person name="Chan C."/>
        </authorList>
    </citation>
    <scope>NUCLEOTIDE SEQUENCE [LARGE SCALE GENOMIC DNA]</scope>
</reference>
<dbReference type="Proteomes" id="UP001642464">
    <property type="component" value="Unassembled WGS sequence"/>
</dbReference>
<organism evidence="4 5">
    <name type="scientific">Durusdinium trenchii</name>
    <dbReference type="NCBI Taxonomy" id="1381693"/>
    <lineage>
        <taxon>Eukaryota</taxon>
        <taxon>Sar</taxon>
        <taxon>Alveolata</taxon>
        <taxon>Dinophyceae</taxon>
        <taxon>Suessiales</taxon>
        <taxon>Symbiodiniaceae</taxon>
        <taxon>Durusdinium</taxon>
    </lineage>
</organism>
<dbReference type="InterPro" id="IPR000868">
    <property type="entry name" value="Isochorismatase-like_dom"/>
</dbReference>
<accession>A0ABP0JQ70</accession>
<dbReference type="CDD" id="cd00431">
    <property type="entry name" value="cysteine_hydrolases"/>
    <property type="match status" value="1"/>
</dbReference>
<keyword evidence="5" id="KW-1185">Reference proteome</keyword>
<dbReference type="Pfam" id="PF00857">
    <property type="entry name" value="Isochorismatase"/>
    <property type="match status" value="1"/>
</dbReference>